<feature type="compositionally biased region" description="Polar residues" evidence="1">
    <location>
        <begin position="603"/>
        <end position="612"/>
    </location>
</feature>
<comment type="caution">
    <text evidence="4">The sequence shown here is derived from an EMBL/GenBank/DDBJ whole genome shotgun (WGS) entry which is preliminary data.</text>
</comment>
<proteinExistence type="predicted"/>
<dbReference type="InterPro" id="IPR059083">
    <property type="entry name" value="At5g19230_dom"/>
</dbReference>
<dbReference type="PANTHER" id="PTHR35701:SF1">
    <property type="entry name" value="OS11G0148400 PROTEIN"/>
    <property type="match status" value="1"/>
</dbReference>
<protein>
    <submittedName>
        <fullName evidence="4">Dentin sialophosphoprotein isoform X2</fullName>
    </submittedName>
</protein>
<dbReference type="InterPro" id="IPR059024">
    <property type="entry name" value="SYNRG_C"/>
</dbReference>
<evidence type="ECO:0000256" key="1">
    <source>
        <dbReference type="SAM" id="MobiDB-lite"/>
    </source>
</evidence>
<evidence type="ECO:0000259" key="2">
    <source>
        <dbReference type="Pfam" id="PF25884"/>
    </source>
</evidence>
<dbReference type="Proteomes" id="UP000634136">
    <property type="component" value="Unassembled WGS sequence"/>
</dbReference>
<evidence type="ECO:0000259" key="3">
    <source>
        <dbReference type="Pfam" id="PF25999"/>
    </source>
</evidence>
<feature type="compositionally biased region" description="Basic and acidic residues" evidence="1">
    <location>
        <begin position="315"/>
        <end position="330"/>
    </location>
</feature>
<feature type="region of interest" description="Disordered" evidence="1">
    <location>
        <begin position="302"/>
        <end position="330"/>
    </location>
</feature>
<organism evidence="4 5">
    <name type="scientific">Senna tora</name>
    <dbReference type="NCBI Taxonomy" id="362788"/>
    <lineage>
        <taxon>Eukaryota</taxon>
        <taxon>Viridiplantae</taxon>
        <taxon>Streptophyta</taxon>
        <taxon>Embryophyta</taxon>
        <taxon>Tracheophyta</taxon>
        <taxon>Spermatophyta</taxon>
        <taxon>Magnoliopsida</taxon>
        <taxon>eudicotyledons</taxon>
        <taxon>Gunneridae</taxon>
        <taxon>Pentapetalae</taxon>
        <taxon>rosids</taxon>
        <taxon>fabids</taxon>
        <taxon>Fabales</taxon>
        <taxon>Fabaceae</taxon>
        <taxon>Caesalpinioideae</taxon>
        <taxon>Cassia clade</taxon>
        <taxon>Senna</taxon>
    </lineage>
</organism>
<dbReference type="EMBL" id="JAAIUW010000013">
    <property type="protein sequence ID" value="KAF7805127.1"/>
    <property type="molecule type" value="Genomic_DNA"/>
</dbReference>
<dbReference type="PANTHER" id="PTHR35701">
    <property type="entry name" value="OS11G0148400 PROTEIN"/>
    <property type="match status" value="1"/>
</dbReference>
<dbReference type="Pfam" id="PF25999">
    <property type="entry name" value="SYNRG_C"/>
    <property type="match status" value="1"/>
</dbReference>
<feature type="domain" description="Synergin gamma C-terminal" evidence="3">
    <location>
        <begin position="921"/>
        <end position="1099"/>
    </location>
</feature>
<accession>A0A834SQ75</accession>
<feature type="domain" description="Uncharacterized GPI-anchored protein At5g19230-like" evidence="2">
    <location>
        <begin position="94"/>
        <end position="220"/>
    </location>
</feature>
<feature type="compositionally biased region" description="Basic and acidic residues" evidence="1">
    <location>
        <begin position="586"/>
        <end position="602"/>
    </location>
</feature>
<evidence type="ECO:0000313" key="5">
    <source>
        <dbReference type="Proteomes" id="UP000634136"/>
    </source>
</evidence>
<feature type="region of interest" description="Disordered" evidence="1">
    <location>
        <begin position="583"/>
        <end position="617"/>
    </location>
</feature>
<dbReference type="AlphaFoldDB" id="A0A834SQ75"/>
<evidence type="ECO:0000313" key="4">
    <source>
        <dbReference type="EMBL" id="KAF7805127.1"/>
    </source>
</evidence>
<dbReference type="OrthoDB" id="765227at2759"/>
<dbReference type="Pfam" id="PF25884">
    <property type="entry name" value="At5g19230"/>
    <property type="match status" value="1"/>
</dbReference>
<gene>
    <name evidence="4" type="ORF">G2W53_044238</name>
</gene>
<reference evidence="4" key="1">
    <citation type="submission" date="2020-09" db="EMBL/GenBank/DDBJ databases">
        <title>Genome-Enabled Discovery of Anthraquinone Biosynthesis in Senna tora.</title>
        <authorList>
            <person name="Kang S.-H."/>
            <person name="Pandey R.P."/>
            <person name="Lee C.-M."/>
            <person name="Sim J.-S."/>
            <person name="Jeong J.-T."/>
            <person name="Choi B.-S."/>
            <person name="Jung M."/>
            <person name="Ginzburg D."/>
            <person name="Zhao K."/>
            <person name="Won S.Y."/>
            <person name="Oh T.-J."/>
            <person name="Yu Y."/>
            <person name="Kim N.-H."/>
            <person name="Lee O.R."/>
            <person name="Lee T.-H."/>
            <person name="Bashyal P."/>
            <person name="Kim T.-S."/>
            <person name="Lee W.-H."/>
            <person name="Kawkins C."/>
            <person name="Kim C.-K."/>
            <person name="Kim J.S."/>
            <person name="Ahn B.O."/>
            <person name="Rhee S.Y."/>
            <person name="Sohng J.K."/>
        </authorList>
    </citation>
    <scope>NUCLEOTIDE SEQUENCE</scope>
    <source>
        <tissue evidence="4">Leaf</tissue>
    </source>
</reference>
<sequence>MPRGDEWQKEVLTCRVNRMLRTRRKKRTLTTKAPVSVSPYGIPIPLMHSENALDSETQTHHTMASFKQDFFLLASVFAFLLVSTPAHCKDDAKDSVLKGINSYRQTLNLAVLNKVDKASCLAEDIADDLEDVPCENVGQYYPTAGGILKFPNFQKYVDKCGVDINSTTDGVILPACVAKLEPTILLSNYTHTDRYARYLNNSKYTGVGLGSEDDWMVLVLTTTTPTGAFYAATSSLLPNAAWMGFLISTLPFPSNQINAKDFSADDDDWGDFINHSLQINGGSPNTSNGLFPSNSPSNLSEISNFFDPPGISQDPTDKTRSHVNEIKQESDSNGAFKINHLIANLYNHRPEMNSDNRSISILGSSELNLSGASSNVISSSSTVAAPNADSNGLNSNLNNRNSDLVDEIEDTGDDYDGWEFKFAEPEIRINSENIKVEQTKHETTDGAKNTFNFDNGTLDFGDMLDSSSKISRKADEWNLGFEFSPSSAVQNHISPQLYQRGELNDTKTGYTSFNNNFGGLKNECSESGSNRNLEAPKLAAVYPVSGEVLKDGQGPCDPVDQNLVSKSHQSDEWVCDFNFNPSSSGQDHHISESSKTKQDDSNKNFNAFPENSNVDHDVNLFEPKDAVTGIGADQEKSQINSENRREALSLSIFGDDSPDTDEHSVFQGFSHHAPASSIRNSFNSPGSNLSINDLIWNLYSQAEHNTSPHSTPKASENGQVVVDSNLVTDDDDFNDDSWEFKDATHGTGFGLESVENTFSNHEPQVSEDGQQSLSTVLNPDLINGDFEDDSWEFKDAFCGANKHNQASVTDHKDLPMQSTTRLEPPDYVDFFSKLKNELCNAILFHLQYLKNDQSVATLSGEDAKARALQEEIQEFSDILNEYNIFPDKYFSENHSTKDVSLGELIEVLKEPKFQSLESEYKLTSRLSMELKHGASIWKQSVQKNVHDKILSNPRGFRYIHALGEIYRVGKIIGASAKLHKPWMLSGSVDPASLFALLNECYATWSDSGLEEALIQISNETNLEQDGFSRELIESIKYIHELDEHAPESFVITGEETTCQLSALPASFIPGVKMITWNGKQYLLTVANLWINLVSSDFPDE</sequence>
<keyword evidence="5" id="KW-1185">Reference proteome</keyword>
<name>A0A834SQ75_9FABA</name>